<accession>A0ABM8X1W7</accession>
<evidence type="ECO:0008006" key="3">
    <source>
        <dbReference type="Google" id="ProtNLM"/>
    </source>
</evidence>
<evidence type="ECO:0000313" key="2">
    <source>
        <dbReference type="Proteomes" id="UP000706525"/>
    </source>
</evidence>
<gene>
    <name evidence="1" type="ORF">LMG32289_02983</name>
</gene>
<dbReference type="EMBL" id="CAJZAG010000005">
    <property type="protein sequence ID" value="CAG9173865.1"/>
    <property type="molecule type" value="Genomic_DNA"/>
</dbReference>
<protein>
    <recommendedName>
        <fullName evidence="3">2OG-Fe(II) oxygenase</fullName>
    </recommendedName>
</protein>
<sequence>MRDDPLYPSSSALPDGLACHYWSGETLRSRSVSQRVMSGVVEIAPAPTRLLADWEREIAQHMMLDPGDVSELPLARARTRWPEYTHCVRAASTWAGGLGLPGLLTASDIALMICRGARYHHDGDYGGMAFCNLFLSEDKGQDVHFPWLDLRIPLRRGTMLIFDTCQPHAVIPRTGSGFDAADFPAGQDNTQAFLTWELPIDDARVAQMLRIDFDVDPAGAATLDEGQLQQHGQRVSVRPDSGQLFLS</sequence>
<dbReference type="RefSeq" id="WP_377741501.1">
    <property type="nucleotide sequence ID" value="NZ_CAJZAG010000005.1"/>
</dbReference>
<evidence type="ECO:0000313" key="1">
    <source>
        <dbReference type="EMBL" id="CAG9173865.1"/>
    </source>
</evidence>
<organism evidence="1 2">
    <name type="scientific">Cupriavidus pampae</name>
    <dbReference type="NCBI Taxonomy" id="659251"/>
    <lineage>
        <taxon>Bacteria</taxon>
        <taxon>Pseudomonadati</taxon>
        <taxon>Pseudomonadota</taxon>
        <taxon>Betaproteobacteria</taxon>
        <taxon>Burkholderiales</taxon>
        <taxon>Burkholderiaceae</taxon>
        <taxon>Cupriavidus</taxon>
    </lineage>
</organism>
<reference evidence="1 2" key="1">
    <citation type="submission" date="2021-08" db="EMBL/GenBank/DDBJ databases">
        <authorList>
            <person name="Peeters C."/>
        </authorList>
    </citation>
    <scope>NUCLEOTIDE SEQUENCE [LARGE SCALE GENOMIC DNA]</scope>
    <source>
        <strain evidence="1 2">LMG 32289</strain>
    </source>
</reference>
<name>A0ABM8X1W7_9BURK</name>
<comment type="caution">
    <text evidence="1">The sequence shown here is derived from an EMBL/GenBank/DDBJ whole genome shotgun (WGS) entry which is preliminary data.</text>
</comment>
<dbReference type="Proteomes" id="UP000706525">
    <property type="component" value="Unassembled WGS sequence"/>
</dbReference>
<keyword evidence="2" id="KW-1185">Reference proteome</keyword>
<proteinExistence type="predicted"/>